<keyword evidence="3" id="KW-1185">Reference proteome</keyword>
<gene>
    <name evidence="2" type="ORF">FHL15_003350</name>
</gene>
<feature type="compositionally biased region" description="Polar residues" evidence="1">
    <location>
        <begin position="286"/>
        <end position="310"/>
    </location>
</feature>
<reference evidence="3" key="1">
    <citation type="submission" date="2019-06" db="EMBL/GenBank/DDBJ databases">
        <title>Draft genome sequence of the griseofulvin-producing fungus Xylaria cubensis strain G536.</title>
        <authorList>
            <person name="Mead M.E."/>
            <person name="Raja H.A."/>
            <person name="Steenwyk J.L."/>
            <person name="Knowles S.L."/>
            <person name="Oberlies N.H."/>
            <person name="Rokas A."/>
        </authorList>
    </citation>
    <scope>NUCLEOTIDE SEQUENCE [LARGE SCALE GENOMIC DNA]</scope>
    <source>
        <strain evidence="3">G536</strain>
    </source>
</reference>
<dbReference type="EMBL" id="VFLP01000014">
    <property type="protein sequence ID" value="TRX95796.1"/>
    <property type="molecule type" value="Genomic_DNA"/>
</dbReference>
<feature type="region of interest" description="Disordered" evidence="1">
    <location>
        <begin position="282"/>
        <end position="315"/>
    </location>
</feature>
<organism evidence="2 3">
    <name type="scientific">Xylaria flabelliformis</name>
    <dbReference type="NCBI Taxonomy" id="2512241"/>
    <lineage>
        <taxon>Eukaryota</taxon>
        <taxon>Fungi</taxon>
        <taxon>Dikarya</taxon>
        <taxon>Ascomycota</taxon>
        <taxon>Pezizomycotina</taxon>
        <taxon>Sordariomycetes</taxon>
        <taxon>Xylariomycetidae</taxon>
        <taxon>Xylariales</taxon>
        <taxon>Xylariaceae</taxon>
        <taxon>Xylaria</taxon>
    </lineage>
</organism>
<evidence type="ECO:0000256" key="1">
    <source>
        <dbReference type="SAM" id="MobiDB-lite"/>
    </source>
</evidence>
<sequence length="330" mass="35453">MCQVPANAIITLAGANMSTSGSALAQLKPFTLASRSLFVKCVPAPRSFYERRAVLAALQRSSQQSIETFKKLQDSSSFIAITTRPEAASTLLENSPLERTIISQVSSSDVASVSSTWSSNYDDVSGPIAAPVNPLPADVVAKPTPASVDLGLSYKTFTLHIFPANADYDHVAEVRKNPLHGPWPGNGKTETFISAALQRVVPSGVMAPALRDWETGNQLAHDGDSFADNGPEGAASMLLGKKRLSAREAFLMERIRRRGADNQMPKVMNGLFQFAEECRREAAKAQSESSQDTASKNSQAQTSGPFSTVSKAEKSDTLLDNSTFKRLLGE</sequence>
<dbReference type="OrthoDB" id="5367448at2759"/>
<dbReference type="Proteomes" id="UP000319160">
    <property type="component" value="Unassembled WGS sequence"/>
</dbReference>
<name>A0A553I6G3_9PEZI</name>
<dbReference type="AlphaFoldDB" id="A0A553I6G3"/>
<proteinExistence type="predicted"/>
<evidence type="ECO:0000313" key="3">
    <source>
        <dbReference type="Proteomes" id="UP000319160"/>
    </source>
</evidence>
<comment type="caution">
    <text evidence="2">The sequence shown here is derived from an EMBL/GenBank/DDBJ whole genome shotgun (WGS) entry which is preliminary data.</text>
</comment>
<protein>
    <submittedName>
        <fullName evidence="2">Uncharacterized protein</fullName>
    </submittedName>
</protein>
<accession>A0A553I6G3</accession>
<evidence type="ECO:0000313" key="2">
    <source>
        <dbReference type="EMBL" id="TRX95796.1"/>
    </source>
</evidence>